<dbReference type="InParanoid" id="Q54WV1"/>
<dbReference type="SMR" id="Q54WV1"/>
<evidence type="ECO:0008006" key="3">
    <source>
        <dbReference type="Google" id="ProtNLM"/>
    </source>
</evidence>
<protein>
    <recommendedName>
        <fullName evidence="3">Glutathione synthetase</fullName>
    </recommendedName>
</protein>
<organism evidence="1 2">
    <name type="scientific">Dictyostelium discoideum</name>
    <name type="common">Social amoeba</name>
    <dbReference type="NCBI Taxonomy" id="44689"/>
    <lineage>
        <taxon>Eukaryota</taxon>
        <taxon>Amoebozoa</taxon>
        <taxon>Evosea</taxon>
        <taxon>Eumycetozoa</taxon>
        <taxon>Dictyostelia</taxon>
        <taxon>Dictyosteliales</taxon>
        <taxon>Dictyosteliaceae</taxon>
        <taxon>Dictyostelium</taxon>
    </lineage>
</organism>
<dbReference type="GeneID" id="8622022"/>
<dbReference type="AlphaFoldDB" id="Q54WV1"/>
<dbReference type="VEuPathDB" id="AmoebaDB:DDB_G0279383"/>
<dbReference type="PANTHER" id="PTHR39217:SF1">
    <property type="entry name" value="GLUTATHIONE SYNTHETASE"/>
    <property type="match status" value="1"/>
</dbReference>
<keyword evidence="2" id="KW-1185">Reference proteome</keyword>
<dbReference type="PaxDb" id="44689-DDB0205754"/>
<comment type="caution">
    <text evidence="1">The sequence shown here is derived from an EMBL/GenBank/DDBJ whole genome shotgun (WGS) entry which is preliminary data.</text>
</comment>
<dbReference type="eggNOG" id="ENOG502S74X">
    <property type="taxonomic scope" value="Eukaryota"/>
</dbReference>
<dbReference type="HOGENOM" id="CLU_070819_0_1_1"/>
<evidence type="ECO:0000313" key="2">
    <source>
        <dbReference type="Proteomes" id="UP000002195"/>
    </source>
</evidence>
<name>Q54WV1_DICDI</name>
<dbReference type="EMBL" id="AAFI02000030">
    <property type="protein sequence ID" value="EAL67840.1"/>
    <property type="molecule type" value="Genomic_DNA"/>
</dbReference>
<dbReference type="RefSeq" id="XP_641834.1">
    <property type="nucleotide sequence ID" value="XM_636742.1"/>
</dbReference>
<dbReference type="dictyBase" id="DDB_G0279383"/>
<dbReference type="SUPFAM" id="SSF56059">
    <property type="entry name" value="Glutathione synthetase ATP-binding domain-like"/>
    <property type="match status" value="1"/>
</dbReference>
<evidence type="ECO:0000313" key="1">
    <source>
        <dbReference type="EMBL" id="EAL67840.1"/>
    </source>
</evidence>
<sequence length="336" mass="39241">MTVLTKRHSTNSSTINNVQKIIKIGFVSSDQYPTLSNDDKILIQLCVENNIECKCVVWDDVNMIGQWKKDNFDILIIRSLWVKIILDYVFKIDKFLKWIKIIKDNKIKVLNDLNAIEWNLDKNYLEELKRSSEIEIVPSFYIRKGEHYPINVILREIEYAKQSGLFKYDQLCFVFKPTLGANGYGTTKFDLYEFLYYPEKYQSLLNHLLSTSDIIVQPFINSVIEEGETSFVFFNGKFSHSIIKKPSLNDFRVQEDHGGTVQRNVNPNSNEIQKAQNVINKIIQEKGPILYARIDMLRINGILYLSESEIFEPTLYFMGDTIIAKRFLNSIFELVK</sequence>
<dbReference type="KEGG" id="ddi:DDB_G0279383"/>
<reference evidence="1 2" key="1">
    <citation type="journal article" date="2005" name="Nature">
        <title>The genome of the social amoeba Dictyostelium discoideum.</title>
        <authorList>
            <consortium name="The Dictyostelium discoideum Sequencing Consortium"/>
            <person name="Eichinger L."/>
            <person name="Pachebat J.A."/>
            <person name="Glockner G."/>
            <person name="Rajandream M.A."/>
            <person name="Sucgang R."/>
            <person name="Berriman M."/>
            <person name="Song J."/>
            <person name="Olsen R."/>
            <person name="Szafranski K."/>
            <person name="Xu Q."/>
            <person name="Tunggal B."/>
            <person name="Kummerfeld S."/>
            <person name="Madera M."/>
            <person name="Konfortov B.A."/>
            <person name="Rivero F."/>
            <person name="Bankier A.T."/>
            <person name="Lehmann R."/>
            <person name="Hamlin N."/>
            <person name="Davies R."/>
            <person name="Gaudet P."/>
            <person name="Fey P."/>
            <person name="Pilcher K."/>
            <person name="Chen G."/>
            <person name="Saunders D."/>
            <person name="Sodergren E."/>
            <person name="Davis P."/>
            <person name="Kerhornou A."/>
            <person name="Nie X."/>
            <person name="Hall N."/>
            <person name="Anjard C."/>
            <person name="Hemphill L."/>
            <person name="Bason N."/>
            <person name="Farbrother P."/>
            <person name="Desany B."/>
            <person name="Just E."/>
            <person name="Morio T."/>
            <person name="Rost R."/>
            <person name="Churcher C."/>
            <person name="Cooper J."/>
            <person name="Haydock S."/>
            <person name="van Driessche N."/>
            <person name="Cronin A."/>
            <person name="Goodhead I."/>
            <person name="Muzny D."/>
            <person name="Mourier T."/>
            <person name="Pain A."/>
            <person name="Lu M."/>
            <person name="Harper D."/>
            <person name="Lindsay R."/>
            <person name="Hauser H."/>
            <person name="James K."/>
            <person name="Quiles M."/>
            <person name="Madan Babu M."/>
            <person name="Saito T."/>
            <person name="Buchrieser C."/>
            <person name="Wardroper A."/>
            <person name="Felder M."/>
            <person name="Thangavelu M."/>
            <person name="Johnson D."/>
            <person name="Knights A."/>
            <person name="Loulseged H."/>
            <person name="Mungall K."/>
            <person name="Oliver K."/>
            <person name="Price C."/>
            <person name="Quail M.A."/>
            <person name="Urushihara H."/>
            <person name="Hernandez J."/>
            <person name="Rabbinowitsch E."/>
            <person name="Steffen D."/>
            <person name="Sanders M."/>
            <person name="Ma J."/>
            <person name="Kohara Y."/>
            <person name="Sharp S."/>
            <person name="Simmonds M."/>
            <person name="Spiegler S."/>
            <person name="Tivey A."/>
            <person name="Sugano S."/>
            <person name="White B."/>
            <person name="Walker D."/>
            <person name="Woodward J."/>
            <person name="Winckler T."/>
            <person name="Tanaka Y."/>
            <person name="Shaulsky G."/>
            <person name="Schleicher M."/>
            <person name="Weinstock G."/>
            <person name="Rosenthal A."/>
            <person name="Cox E.C."/>
            <person name="Chisholm R.L."/>
            <person name="Gibbs R."/>
            <person name="Loomis W.F."/>
            <person name="Platzer M."/>
            <person name="Kay R.R."/>
            <person name="Williams J."/>
            <person name="Dear P.H."/>
            <person name="Noegel A.A."/>
            <person name="Barrell B."/>
            <person name="Kuspa A."/>
        </authorList>
    </citation>
    <scope>NUCLEOTIDE SEQUENCE [LARGE SCALE GENOMIC DNA]</scope>
    <source>
        <strain evidence="1 2">AX4</strain>
    </source>
</reference>
<gene>
    <name evidence="1" type="ORF">DDB_G0279383</name>
</gene>
<dbReference type="PANTHER" id="PTHR39217">
    <property type="match status" value="1"/>
</dbReference>
<dbReference type="Proteomes" id="UP000002195">
    <property type="component" value="Unassembled WGS sequence"/>
</dbReference>
<dbReference type="OMA" id="TWDYSWR"/>
<accession>Q54WV1</accession>
<proteinExistence type="predicted"/>
<dbReference type="InterPro" id="IPR053191">
    <property type="entry name" value="DcsG_Biosynth_Enzyme"/>
</dbReference>